<dbReference type="PANTHER" id="PTHR42842">
    <property type="entry name" value="FAD/NAD(P)-BINDING OXIDOREDUCTASE"/>
    <property type="match status" value="1"/>
</dbReference>
<feature type="domain" description="FAD-dependent protein C-terminal" evidence="1">
    <location>
        <begin position="1"/>
        <end position="77"/>
    </location>
</feature>
<organism evidence="2 3">
    <name type="scientific">Actinidia rufa</name>
    <dbReference type="NCBI Taxonomy" id="165716"/>
    <lineage>
        <taxon>Eukaryota</taxon>
        <taxon>Viridiplantae</taxon>
        <taxon>Streptophyta</taxon>
        <taxon>Embryophyta</taxon>
        <taxon>Tracheophyta</taxon>
        <taxon>Spermatophyta</taxon>
        <taxon>Magnoliopsida</taxon>
        <taxon>eudicotyledons</taxon>
        <taxon>Gunneridae</taxon>
        <taxon>Pentapetalae</taxon>
        <taxon>asterids</taxon>
        <taxon>Ericales</taxon>
        <taxon>Actinidiaceae</taxon>
        <taxon>Actinidia</taxon>
    </lineage>
</organism>
<dbReference type="Proteomes" id="UP000585474">
    <property type="component" value="Unassembled WGS sequence"/>
</dbReference>
<dbReference type="OrthoDB" id="2690153at2759"/>
<dbReference type="PANTHER" id="PTHR42842:SF3">
    <property type="entry name" value="FAD_NAD(P)-BINDING OXIDOREDUCTASE FAMILY PROTEIN"/>
    <property type="match status" value="1"/>
</dbReference>
<comment type="caution">
    <text evidence="2">The sequence shown here is derived from an EMBL/GenBank/DDBJ whole genome shotgun (WGS) entry which is preliminary data.</text>
</comment>
<keyword evidence="3" id="KW-1185">Reference proteome</keyword>
<reference evidence="2 3" key="1">
    <citation type="submission" date="2019-07" db="EMBL/GenBank/DDBJ databases">
        <title>De Novo Assembly of kiwifruit Actinidia rufa.</title>
        <authorList>
            <person name="Sugita-Konishi S."/>
            <person name="Sato K."/>
            <person name="Mori E."/>
            <person name="Abe Y."/>
            <person name="Kisaki G."/>
            <person name="Hamano K."/>
            <person name="Suezawa K."/>
            <person name="Otani M."/>
            <person name="Fukuda T."/>
            <person name="Manabe T."/>
            <person name="Gomi K."/>
            <person name="Tabuchi M."/>
            <person name="Akimitsu K."/>
            <person name="Kataoka I."/>
        </authorList>
    </citation>
    <scope>NUCLEOTIDE SEQUENCE [LARGE SCALE GENOMIC DNA]</scope>
    <source>
        <strain evidence="3">cv. Fuchu</strain>
    </source>
</reference>
<accession>A0A7J0EQL1</accession>
<protein>
    <submittedName>
        <fullName evidence="2">FAD/NAD(P)-binding oxidoreductase family protein</fullName>
    </submittedName>
</protein>
<dbReference type="InterPro" id="IPR028348">
    <property type="entry name" value="FAD-binding_protein"/>
</dbReference>
<evidence type="ECO:0000313" key="2">
    <source>
        <dbReference type="EMBL" id="GFY88778.1"/>
    </source>
</evidence>
<name>A0A7J0EQL1_9ERIC</name>
<sequence>MGGGNFVVPVQTITDFLENKLLGASVPPSSYRMGVKGTSLHDLFPSYITEALQNSISMFDKELPGFISSNALLHGVEIIPFAAMRFSIFGHALLLGFHFCKNLNCLHQAMCRSGTRTSSPIQIPRCTDIYESTLLNGLYPVGEGAVMQVGL</sequence>
<dbReference type="EMBL" id="BJWL01000006">
    <property type="protein sequence ID" value="GFY88778.1"/>
    <property type="molecule type" value="Genomic_DNA"/>
</dbReference>
<evidence type="ECO:0000259" key="1">
    <source>
        <dbReference type="Pfam" id="PF21688"/>
    </source>
</evidence>
<gene>
    <name evidence="2" type="ORF">Acr_06g0007180</name>
</gene>
<dbReference type="AlphaFoldDB" id="A0A7J0EQL1"/>
<dbReference type="Pfam" id="PF21688">
    <property type="entry name" value="FAD-depend_C"/>
    <property type="match status" value="1"/>
</dbReference>
<evidence type="ECO:0000313" key="3">
    <source>
        <dbReference type="Proteomes" id="UP000585474"/>
    </source>
</evidence>
<proteinExistence type="predicted"/>
<dbReference type="InterPro" id="IPR049516">
    <property type="entry name" value="FAD-depend_C"/>
</dbReference>